<protein>
    <submittedName>
        <fullName evidence="1">DUF1513 domain-containing protein</fullName>
    </submittedName>
</protein>
<reference evidence="1 2" key="1">
    <citation type="submission" date="2022-11" db="EMBL/GenBank/DDBJ databases">
        <title>Spartinivicinus poritis sp. nov., isolated from scleractinian coral Porites lutea.</title>
        <authorList>
            <person name="Zhang G."/>
            <person name="Cai L."/>
            <person name="Wei Q."/>
        </authorList>
    </citation>
    <scope>NUCLEOTIDE SEQUENCE [LARGE SCALE GENOMIC DNA]</scope>
    <source>
        <strain evidence="1 2">A2-2</strain>
    </source>
</reference>
<name>A0ABT5U8Z4_9GAMM</name>
<evidence type="ECO:0000313" key="2">
    <source>
        <dbReference type="Proteomes" id="UP001528823"/>
    </source>
</evidence>
<dbReference type="EMBL" id="JAPMOU010000014">
    <property type="protein sequence ID" value="MDE1462843.1"/>
    <property type="molecule type" value="Genomic_DNA"/>
</dbReference>
<dbReference type="RefSeq" id="WP_274689192.1">
    <property type="nucleotide sequence ID" value="NZ_JAPMOU010000014.1"/>
</dbReference>
<dbReference type="InterPro" id="IPR008311">
    <property type="entry name" value="UCP028101"/>
</dbReference>
<proteinExistence type="predicted"/>
<dbReference type="Gene3D" id="2.130.10.10">
    <property type="entry name" value="YVTN repeat-like/Quinoprotein amine dehydrogenase"/>
    <property type="match status" value="1"/>
</dbReference>
<dbReference type="Pfam" id="PF07433">
    <property type="entry name" value="DUF1513"/>
    <property type="match status" value="1"/>
</dbReference>
<dbReference type="Proteomes" id="UP001528823">
    <property type="component" value="Unassembled WGS sequence"/>
</dbReference>
<comment type="caution">
    <text evidence="1">The sequence shown here is derived from an EMBL/GenBank/DDBJ whole genome shotgun (WGS) entry which is preliminary data.</text>
</comment>
<dbReference type="SUPFAM" id="SSF69322">
    <property type="entry name" value="Tricorn protease domain 2"/>
    <property type="match status" value="1"/>
</dbReference>
<evidence type="ECO:0000313" key="1">
    <source>
        <dbReference type="EMBL" id="MDE1462843.1"/>
    </source>
</evidence>
<keyword evidence="2" id="KW-1185">Reference proteome</keyword>
<organism evidence="1 2">
    <name type="scientific">Spartinivicinus poritis</name>
    <dbReference type="NCBI Taxonomy" id="2994640"/>
    <lineage>
        <taxon>Bacteria</taxon>
        <taxon>Pseudomonadati</taxon>
        <taxon>Pseudomonadota</taxon>
        <taxon>Gammaproteobacteria</taxon>
        <taxon>Oceanospirillales</taxon>
        <taxon>Zooshikellaceae</taxon>
        <taxon>Spartinivicinus</taxon>
    </lineage>
</organism>
<gene>
    <name evidence="1" type="ORF">ORQ98_12775</name>
</gene>
<accession>A0ABT5U8Z4</accession>
<sequence length="368" mass="39752">MDRRQFLISLVAGGTGLAVSQHNWANTSTPLLVSAYKNQTGQYGVAAFSTVTHQPTWQLPLPARAHAISTHPNQPLAAVFDRRPGQQIHIVDWQQGKLITAINAAAKRHFYGHGVFSQDGKLLFCTENNWQQGTGVIGIYDTQHFTRQGEIASGGIGPHELVLHPDGQFLVVANGGILTHPNSGRKKLNLDSMAPNLSHISIETGKLVDQQVFVHHQLSIRHLAISQQGQIVAGMQYQGDQSDIEPLVASQLAQGRPLTPLAGDELAWLQMNQYTASVCILDHADTVVITCPRANQVMSWQLSTGKLGTTLNVADAAGAVAISTNHCAVTTGLGHLHTIKCHQGSMTPMTQQRFAGIAWDNHLALATI</sequence>
<dbReference type="PIRSF" id="PIRSF028101">
    <property type="entry name" value="UCP028101"/>
    <property type="match status" value="1"/>
</dbReference>
<dbReference type="InterPro" id="IPR015943">
    <property type="entry name" value="WD40/YVTN_repeat-like_dom_sf"/>
</dbReference>